<feature type="domain" description="DUF6884" evidence="1">
    <location>
        <begin position="6"/>
        <end position="136"/>
    </location>
</feature>
<gene>
    <name evidence="2" type="ORF">CJO77_12430</name>
</gene>
<dbReference type="AlphaFoldDB" id="A0AAD0S9K4"/>
<dbReference type="RefSeq" id="WP_118869748.1">
    <property type="nucleotide sequence ID" value="NZ_CP022759.1"/>
</dbReference>
<evidence type="ECO:0000313" key="3">
    <source>
        <dbReference type="Proteomes" id="UP000261758"/>
    </source>
</evidence>
<sequence>MAEPTVYLVSCVGKKCGHAAQANDLYISEWFVRARAYVERSGCPWFILSAKFGLITPEQVIELYELTLNNMAIAERRAWATRVQLQMARSFPAGCRCVVLAGHRYREVLMDFLVQRYTTDVPMRGLAIGTQFRWLATH</sequence>
<protein>
    <recommendedName>
        <fullName evidence="1">DUF6884 domain-containing protein</fullName>
    </recommendedName>
</protein>
<dbReference type="Pfam" id="PF21818">
    <property type="entry name" value="DUF6884"/>
    <property type="match status" value="1"/>
</dbReference>
<dbReference type="InterPro" id="IPR049251">
    <property type="entry name" value="DUF6884"/>
</dbReference>
<proteinExistence type="predicted"/>
<reference evidence="2 3" key="1">
    <citation type="submission" date="2017-08" db="EMBL/GenBank/DDBJ databases">
        <title>Genome sequences of Ralstonia solanacearum Species Complex (RSSC) isolated from Potato bacterial wilts in Korea.</title>
        <authorList>
            <person name="Cho H."/>
            <person name="Song E.-S."/>
            <person name="Lee Y.K."/>
            <person name="Lee S."/>
            <person name="Lee S.-W."/>
            <person name="Jo A."/>
            <person name="Kim J.-G."/>
            <person name="Hwang I."/>
        </authorList>
    </citation>
    <scope>NUCLEOTIDE SEQUENCE [LARGE SCALE GENOMIC DNA]</scope>
    <source>
        <strain evidence="2 3">T98</strain>
    </source>
</reference>
<organism evidence="2 3">
    <name type="scientific">Ralstonia solanacearum</name>
    <name type="common">Pseudomonas solanacearum</name>
    <dbReference type="NCBI Taxonomy" id="305"/>
    <lineage>
        <taxon>Bacteria</taxon>
        <taxon>Pseudomonadati</taxon>
        <taxon>Pseudomonadota</taxon>
        <taxon>Betaproteobacteria</taxon>
        <taxon>Burkholderiales</taxon>
        <taxon>Burkholderiaceae</taxon>
        <taxon>Ralstonia</taxon>
        <taxon>Ralstonia solanacearum species complex</taxon>
    </lineage>
</organism>
<evidence type="ECO:0000313" key="2">
    <source>
        <dbReference type="EMBL" id="AXV82269.1"/>
    </source>
</evidence>
<accession>A0AAD0S9K4</accession>
<dbReference type="EMBL" id="CP022759">
    <property type="protein sequence ID" value="AXV82269.1"/>
    <property type="molecule type" value="Genomic_DNA"/>
</dbReference>
<name>A0AAD0S9K4_RALSL</name>
<evidence type="ECO:0000259" key="1">
    <source>
        <dbReference type="Pfam" id="PF21818"/>
    </source>
</evidence>
<dbReference type="Proteomes" id="UP000261758">
    <property type="component" value="Chromosome"/>
</dbReference>